<dbReference type="InterPro" id="IPR042099">
    <property type="entry name" value="ANL_N_sf"/>
</dbReference>
<organism evidence="2 3">
    <name type="scientific">Pseudomonas baetica</name>
    <dbReference type="NCBI Taxonomy" id="674054"/>
    <lineage>
        <taxon>Bacteria</taxon>
        <taxon>Pseudomonadati</taxon>
        <taxon>Pseudomonadota</taxon>
        <taxon>Gammaproteobacteria</taxon>
        <taxon>Pseudomonadales</taxon>
        <taxon>Pseudomonadaceae</taxon>
        <taxon>Pseudomonas</taxon>
    </lineage>
</organism>
<sequence>MRRLRLNARLFEEIGMNTLPQLNALLGFARQHSPYYRKHFQQVAQAISHPGDLPLTDAQDYWHASHDLDQWPVLTGSVQKALVLKTGGTTSAGKLSVFTPQEWQTLVRDFGHHLTVQLNPGDRIANLFFVGDLYASFIFIHDALAHVQSGVTEFPFTGNVDPAVLADSIVQYRINVLAGVPAHLLTFAGWLRSQGRTLNAVTTLLYGGESLFTGQLQVLRDVFPNARVASIGYASVDAGLIGVSDRDCALGEHRMLAHHSLVEIVDEHSGEVIEECGRIGRLVVTNFSRRLMPLIRYPVGDLACWREPPATPMRKFALMGRSMNSQRVRVSTLTLLIDEIGAIVQRITAGEDWQLIIDHVQDQDVVGIKWVSAVLTPDTSNTSAQLRAALIEHYPVMEQLIAERLLDVQVTCCTGEALARHPRSGKRQRTVDLRVYDSPPAEQPLWKQ</sequence>
<proteinExistence type="predicted"/>
<keyword evidence="2" id="KW-0436">Ligase</keyword>
<evidence type="ECO:0000259" key="1">
    <source>
        <dbReference type="Pfam" id="PF00501"/>
    </source>
</evidence>
<dbReference type="SUPFAM" id="SSF56801">
    <property type="entry name" value="Acetyl-CoA synthetase-like"/>
    <property type="match status" value="1"/>
</dbReference>
<reference evidence="2 3" key="1">
    <citation type="submission" date="2017-11" db="EMBL/GenBank/DDBJ databases">
        <title>Genome sequencing of a diverse group of Pseudomonas species.</title>
        <authorList>
            <person name="Loper J."/>
        </authorList>
    </citation>
    <scope>NUCLEOTIDE SEQUENCE [LARGE SCALE GENOMIC DNA]</scope>
    <source>
        <strain evidence="2 3">LMG 25716</strain>
    </source>
</reference>
<accession>A0ABX4Q7J0</accession>
<dbReference type="InterPro" id="IPR000873">
    <property type="entry name" value="AMP-dep_synth/lig_dom"/>
</dbReference>
<dbReference type="GO" id="GO:0016874">
    <property type="term" value="F:ligase activity"/>
    <property type="evidence" value="ECO:0007669"/>
    <property type="project" value="UniProtKB-KW"/>
</dbReference>
<comment type="caution">
    <text evidence="2">The sequence shown here is derived from an EMBL/GenBank/DDBJ whole genome shotgun (WGS) entry which is preliminary data.</text>
</comment>
<dbReference type="PANTHER" id="PTHR43845">
    <property type="entry name" value="BLR5969 PROTEIN"/>
    <property type="match status" value="1"/>
</dbReference>
<name>A0ABX4Q7J0_9PSED</name>
<dbReference type="EMBL" id="PHHE01000001">
    <property type="protein sequence ID" value="PKA72706.1"/>
    <property type="molecule type" value="Genomic_DNA"/>
</dbReference>
<dbReference type="Pfam" id="PF00501">
    <property type="entry name" value="AMP-binding"/>
    <property type="match status" value="1"/>
</dbReference>
<evidence type="ECO:0000313" key="2">
    <source>
        <dbReference type="EMBL" id="PKA72706.1"/>
    </source>
</evidence>
<dbReference type="Gene3D" id="3.40.50.12780">
    <property type="entry name" value="N-terminal domain of ligase-like"/>
    <property type="match status" value="1"/>
</dbReference>
<keyword evidence="3" id="KW-1185">Reference proteome</keyword>
<evidence type="ECO:0000313" key="3">
    <source>
        <dbReference type="Proteomes" id="UP000232455"/>
    </source>
</evidence>
<dbReference type="PANTHER" id="PTHR43845:SF1">
    <property type="entry name" value="BLR5969 PROTEIN"/>
    <property type="match status" value="1"/>
</dbReference>
<protein>
    <submittedName>
        <fullName evidence="2">Phenylacetate-CoA ligase</fullName>
    </submittedName>
</protein>
<dbReference type="Proteomes" id="UP000232455">
    <property type="component" value="Unassembled WGS sequence"/>
</dbReference>
<feature type="domain" description="AMP-dependent synthetase/ligase" evidence="1">
    <location>
        <begin position="81"/>
        <end position="284"/>
    </location>
</feature>
<gene>
    <name evidence="2" type="ORF">ATI02_5787</name>
</gene>